<evidence type="ECO:0000256" key="1">
    <source>
        <dbReference type="SAM" id="MobiDB-lite"/>
    </source>
</evidence>
<feature type="compositionally biased region" description="Polar residues" evidence="1">
    <location>
        <begin position="35"/>
        <end position="54"/>
    </location>
</feature>
<accession>A0ABS5EP25</accession>
<sequence>MAEKIRERMSVVAADGTHVGTVDQVEGDRIKLTRSDNPTASQNMAGASQTMAGSSQGGHRYLPISSVASVDGDTVRLSTSGAEAQQSAGAQGSTQGGPSRA</sequence>
<proteinExistence type="predicted"/>
<name>A0ABS5EP25_9PROT</name>
<gene>
    <name evidence="2" type="ORF">GXW78_24210</name>
</gene>
<dbReference type="Proteomes" id="UP000698752">
    <property type="component" value="Unassembled WGS sequence"/>
</dbReference>
<evidence type="ECO:0000313" key="3">
    <source>
        <dbReference type="Proteomes" id="UP000698752"/>
    </source>
</evidence>
<reference evidence="3" key="1">
    <citation type="journal article" date="2021" name="Syst. Appl. Microbiol.">
        <title>Roseomonas hellenica sp. nov., isolated from roots of wild-growing Alkanna tinctoria.</title>
        <authorList>
            <person name="Rat A."/>
            <person name="Naranjo H.D."/>
            <person name="Lebbe L."/>
            <person name="Cnockaert M."/>
            <person name="Krigas N."/>
            <person name="Grigoriadou K."/>
            <person name="Maloupa E."/>
            <person name="Willems A."/>
        </authorList>
    </citation>
    <scope>NUCLEOTIDE SEQUENCE [LARGE SCALE GENOMIC DNA]</scope>
    <source>
        <strain evidence="3">LMG 31159</strain>
    </source>
</reference>
<comment type="caution">
    <text evidence="2">The sequence shown here is derived from an EMBL/GenBank/DDBJ whole genome shotgun (WGS) entry which is preliminary data.</text>
</comment>
<feature type="region of interest" description="Disordered" evidence="1">
    <location>
        <begin position="34"/>
        <end position="101"/>
    </location>
</feature>
<organism evidence="2 3">
    <name type="scientific">Neoroseomonas terrae</name>
    <dbReference type="NCBI Taxonomy" id="424799"/>
    <lineage>
        <taxon>Bacteria</taxon>
        <taxon>Pseudomonadati</taxon>
        <taxon>Pseudomonadota</taxon>
        <taxon>Alphaproteobacteria</taxon>
        <taxon>Acetobacterales</taxon>
        <taxon>Acetobacteraceae</taxon>
        <taxon>Neoroseomonas</taxon>
    </lineage>
</organism>
<evidence type="ECO:0000313" key="2">
    <source>
        <dbReference type="EMBL" id="MBR0652783.1"/>
    </source>
</evidence>
<dbReference type="EMBL" id="JAAEDI010000034">
    <property type="protein sequence ID" value="MBR0652783.1"/>
    <property type="molecule type" value="Genomic_DNA"/>
</dbReference>
<feature type="compositionally biased region" description="Low complexity" evidence="1">
    <location>
        <begin position="78"/>
        <end position="101"/>
    </location>
</feature>
<dbReference type="Pfam" id="PF09939">
    <property type="entry name" value="DUF2171"/>
    <property type="match status" value="1"/>
</dbReference>
<keyword evidence="3" id="KW-1185">Reference proteome</keyword>
<dbReference type="InterPro" id="IPR018684">
    <property type="entry name" value="DUF2171"/>
</dbReference>
<protein>
    <submittedName>
        <fullName evidence="2">DUF2171 domain-containing protein</fullName>
    </submittedName>
</protein>